<dbReference type="EMBL" id="VSSQ01031698">
    <property type="protein sequence ID" value="MPM82693.1"/>
    <property type="molecule type" value="Genomic_DNA"/>
</dbReference>
<dbReference type="AlphaFoldDB" id="A0A645D0T8"/>
<accession>A0A645D0T8</accession>
<reference evidence="2" key="1">
    <citation type="submission" date="2019-08" db="EMBL/GenBank/DDBJ databases">
        <authorList>
            <person name="Kucharzyk K."/>
            <person name="Murdoch R.W."/>
            <person name="Higgins S."/>
            <person name="Loffler F."/>
        </authorList>
    </citation>
    <scope>NUCLEOTIDE SEQUENCE</scope>
</reference>
<gene>
    <name evidence="2" type="ORF">SDC9_129755</name>
</gene>
<name>A0A645D0T8_9ZZZZ</name>
<protein>
    <submittedName>
        <fullName evidence="2">Uncharacterized protein</fullName>
    </submittedName>
</protein>
<feature type="region of interest" description="Disordered" evidence="1">
    <location>
        <begin position="223"/>
        <end position="251"/>
    </location>
</feature>
<evidence type="ECO:0000256" key="1">
    <source>
        <dbReference type="SAM" id="MobiDB-lite"/>
    </source>
</evidence>
<feature type="compositionally biased region" description="Basic residues" evidence="1">
    <location>
        <begin position="227"/>
        <end position="251"/>
    </location>
</feature>
<sequence>MMKAYRILLNQSGEGLSLEGESDKKYLSVNHLMITSALIESFYSFISENIRPTKESISEARLKLNDILGISPGLVPHYPELLGDPVGTPEEILTYEIFLLHFSVCHWIDLNTSPNFDNVVNPNDTEGNACMYMQNRIIQCPPVPMFLSKEPTRVHEAQGNLLPLAWAEVWYAIENKVRARCCPYCGVVFLLPRNNPRKATCLKPSCKQRYEVDRHGGIEAYREWERNRKKAPSKRPPGRPKKANLSKSLKK</sequence>
<comment type="caution">
    <text evidence="2">The sequence shown here is derived from an EMBL/GenBank/DDBJ whole genome shotgun (WGS) entry which is preliminary data.</text>
</comment>
<proteinExistence type="predicted"/>
<organism evidence="2">
    <name type="scientific">bioreactor metagenome</name>
    <dbReference type="NCBI Taxonomy" id="1076179"/>
    <lineage>
        <taxon>unclassified sequences</taxon>
        <taxon>metagenomes</taxon>
        <taxon>ecological metagenomes</taxon>
    </lineage>
</organism>
<evidence type="ECO:0000313" key="2">
    <source>
        <dbReference type="EMBL" id="MPM82693.1"/>
    </source>
</evidence>